<dbReference type="AlphaFoldDB" id="X0U6P0"/>
<gene>
    <name evidence="1" type="ORF">S01H1_02007</name>
</gene>
<accession>X0U6P0</accession>
<organism evidence="1">
    <name type="scientific">marine sediment metagenome</name>
    <dbReference type="NCBI Taxonomy" id="412755"/>
    <lineage>
        <taxon>unclassified sequences</taxon>
        <taxon>metagenomes</taxon>
        <taxon>ecological metagenomes</taxon>
    </lineage>
</organism>
<comment type="caution">
    <text evidence="1">The sequence shown here is derived from an EMBL/GenBank/DDBJ whole genome shotgun (WGS) entry which is preliminary data.</text>
</comment>
<name>X0U6P0_9ZZZZ</name>
<protein>
    <submittedName>
        <fullName evidence="1">Uncharacterized protein</fullName>
    </submittedName>
</protein>
<proteinExistence type="predicted"/>
<feature type="non-terminal residue" evidence="1">
    <location>
        <position position="68"/>
    </location>
</feature>
<evidence type="ECO:0000313" key="1">
    <source>
        <dbReference type="EMBL" id="GAF84180.1"/>
    </source>
</evidence>
<dbReference type="EMBL" id="BARS01000923">
    <property type="protein sequence ID" value="GAF84180.1"/>
    <property type="molecule type" value="Genomic_DNA"/>
</dbReference>
<reference evidence="1" key="1">
    <citation type="journal article" date="2014" name="Front. Microbiol.">
        <title>High frequency of phylogenetically diverse reductive dehalogenase-homologous genes in deep subseafloor sedimentary metagenomes.</title>
        <authorList>
            <person name="Kawai M."/>
            <person name="Futagami T."/>
            <person name="Toyoda A."/>
            <person name="Takaki Y."/>
            <person name="Nishi S."/>
            <person name="Hori S."/>
            <person name="Arai W."/>
            <person name="Tsubouchi T."/>
            <person name="Morono Y."/>
            <person name="Uchiyama I."/>
            <person name="Ito T."/>
            <person name="Fujiyama A."/>
            <person name="Inagaki F."/>
            <person name="Takami H."/>
        </authorList>
    </citation>
    <scope>NUCLEOTIDE SEQUENCE</scope>
    <source>
        <strain evidence="1">Expedition CK06-06</strain>
    </source>
</reference>
<sequence length="68" mass="7961">MADKFTDYTGFLVSSFDWFDTSTKLSAGKLTTGKLRTRTFENIQKYSKIFENVQKYSKTFKNIRKMNG</sequence>